<evidence type="ECO:0000313" key="8">
    <source>
        <dbReference type="EMBL" id="KPL82995.1"/>
    </source>
</evidence>
<evidence type="ECO:0000256" key="5">
    <source>
        <dbReference type="ARBA" id="ARBA00023136"/>
    </source>
</evidence>
<sequence length="317" mass="34441">MSASLRKIGIQAALASAIFSGCAPIFGKQAILYGFSPLAVTAIRTTLAAVALLILMAVFKRSYLYMYPVGLIGCALAGFVNGIGSILYYSAISRLDASLGHLLYSFYPLFMAFWMLVDLQPISRITALRLVVALPGVYLLISNSSTGVDLIGAGMMIGSAVLYALHIRITQRILFEAPAQSVTLYTLMAMGLTVLIAYLLFDRNLPAAGTPWWPLIGMAFVTFFSRFTLFLGVKHLGGIQTALLGLGELLVTVVLAMVWLGERLTPLQWLGGFILVVSLLMVGFDRHPPEKRRSSGLLAWLNPSPLGKTDFPWQPHP</sequence>
<protein>
    <recommendedName>
        <fullName evidence="7">EamA domain-containing protein</fullName>
    </recommendedName>
</protein>
<keyword evidence="4 6" id="KW-1133">Transmembrane helix</keyword>
<dbReference type="OrthoDB" id="6119273at2"/>
<evidence type="ECO:0000256" key="4">
    <source>
        <dbReference type="ARBA" id="ARBA00022989"/>
    </source>
</evidence>
<dbReference type="SUPFAM" id="SSF103481">
    <property type="entry name" value="Multidrug resistance efflux transporter EmrE"/>
    <property type="match status" value="2"/>
</dbReference>
<feature type="transmembrane region" description="Helical" evidence="6">
    <location>
        <begin position="150"/>
        <end position="170"/>
    </location>
</feature>
<dbReference type="RefSeq" id="WP_062418216.1">
    <property type="nucleotide sequence ID" value="NZ_DF967974.1"/>
</dbReference>
<gene>
    <name evidence="8" type="ORF">ADN01_08815</name>
</gene>
<evidence type="ECO:0000256" key="1">
    <source>
        <dbReference type="ARBA" id="ARBA00004141"/>
    </source>
</evidence>
<dbReference type="GO" id="GO:0016020">
    <property type="term" value="C:membrane"/>
    <property type="evidence" value="ECO:0007669"/>
    <property type="project" value="UniProtKB-SubCell"/>
</dbReference>
<feature type="transmembrane region" description="Helical" evidence="6">
    <location>
        <begin position="182"/>
        <end position="200"/>
    </location>
</feature>
<dbReference type="AlphaFoldDB" id="A0A0P6XIE3"/>
<comment type="similarity">
    <text evidence="2">Belongs to the EamA transporter family.</text>
</comment>
<feature type="domain" description="EamA" evidence="7">
    <location>
        <begin position="151"/>
        <end position="282"/>
    </location>
</feature>
<feature type="transmembrane region" description="Helical" evidence="6">
    <location>
        <begin position="212"/>
        <end position="231"/>
    </location>
</feature>
<keyword evidence="5 6" id="KW-0472">Membrane</keyword>
<proteinExistence type="inferred from homology"/>
<dbReference type="Proteomes" id="UP000050501">
    <property type="component" value="Unassembled WGS sequence"/>
</dbReference>
<dbReference type="PROSITE" id="PS51257">
    <property type="entry name" value="PROKAR_LIPOPROTEIN"/>
    <property type="match status" value="1"/>
</dbReference>
<comment type="subcellular location">
    <subcellularLocation>
        <location evidence="1">Membrane</location>
        <topology evidence="1">Multi-pass membrane protein</topology>
    </subcellularLocation>
</comment>
<dbReference type="EMBL" id="LGCM01000033">
    <property type="protein sequence ID" value="KPL82995.1"/>
    <property type="molecule type" value="Genomic_DNA"/>
</dbReference>
<dbReference type="PANTHER" id="PTHR32322">
    <property type="entry name" value="INNER MEMBRANE TRANSPORTER"/>
    <property type="match status" value="1"/>
</dbReference>
<evidence type="ECO:0000256" key="3">
    <source>
        <dbReference type="ARBA" id="ARBA00022692"/>
    </source>
</evidence>
<evidence type="ECO:0000256" key="2">
    <source>
        <dbReference type="ARBA" id="ARBA00007362"/>
    </source>
</evidence>
<dbReference type="InterPro" id="IPR000620">
    <property type="entry name" value="EamA_dom"/>
</dbReference>
<evidence type="ECO:0000259" key="7">
    <source>
        <dbReference type="Pfam" id="PF00892"/>
    </source>
</evidence>
<accession>A0A0P6XIE3</accession>
<dbReference type="InterPro" id="IPR050638">
    <property type="entry name" value="AA-Vitamin_Transporters"/>
</dbReference>
<dbReference type="Pfam" id="PF00892">
    <property type="entry name" value="EamA"/>
    <property type="match status" value="2"/>
</dbReference>
<keyword evidence="9" id="KW-1185">Reference proteome</keyword>
<keyword evidence="3 6" id="KW-0812">Transmembrane</keyword>
<feature type="transmembrane region" description="Helical" evidence="6">
    <location>
        <begin position="101"/>
        <end position="119"/>
    </location>
</feature>
<feature type="domain" description="EamA" evidence="7">
    <location>
        <begin position="8"/>
        <end position="141"/>
    </location>
</feature>
<dbReference type="PANTHER" id="PTHR32322:SF9">
    <property type="entry name" value="AMINO-ACID METABOLITE EFFLUX PUMP-RELATED"/>
    <property type="match status" value="1"/>
</dbReference>
<feature type="transmembrane region" description="Helical" evidence="6">
    <location>
        <begin position="65"/>
        <end position="89"/>
    </location>
</feature>
<comment type="caution">
    <text evidence="8">The sequence shown here is derived from an EMBL/GenBank/DDBJ whole genome shotgun (WGS) entry which is preliminary data.</text>
</comment>
<feature type="transmembrane region" description="Helical" evidence="6">
    <location>
        <begin position="267"/>
        <end position="284"/>
    </location>
</feature>
<feature type="transmembrane region" description="Helical" evidence="6">
    <location>
        <begin position="126"/>
        <end position="144"/>
    </location>
</feature>
<dbReference type="InterPro" id="IPR037185">
    <property type="entry name" value="EmrE-like"/>
</dbReference>
<reference evidence="8 9" key="1">
    <citation type="submission" date="2015-07" db="EMBL/GenBank/DDBJ databases">
        <title>Genome sequence of Levilinea saccharolytica DSM 16555.</title>
        <authorList>
            <person name="Hemp J."/>
            <person name="Ward L.M."/>
            <person name="Pace L.A."/>
            <person name="Fischer W.W."/>
        </authorList>
    </citation>
    <scope>NUCLEOTIDE SEQUENCE [LARGE SCALE GENOMIC DNA]</scope>
    <source>
        <strain evidence="8 9">KIBI-1</strain>
    </source>
</reference>
<dbReference type="STRING" id="229921.ADN01_08815"/>
<feature type="transmembrane region" description="Helical" evidence="6">
    <location>
        <begin position="37"/>
        <end position="58"/>
    </location>
</feature>
<name>A0A0P6XIE3_9CHLR</name>
<evidence type="ECO:0000256" key="6">
    <source>
        <dbReference type="SAM" id="Phobius"/>
    </source>
</evidence>
<evidence type="ECO:0000313" key="9">
    <source>
        <dbReference type="Proteomes" id="UP000050501"/>
    </source>
</evidence>
<organism evidence="8 9">
    <name type="scientific">Levilinea saccharolytica</name>
    <dbReference type="NCBI Taxonomy" id="229921"/>
    <lineage>
        <taxon>Bacteria</taxon>
        <taxon>Bacillati</taxon>
        <taxon>Chloroflexota</taxon>
        <taxon>Anaerolineae</taxon>
        <taxon>Anaerolineales</taxon>
        <taxon>Anaerolineaceae</taxon>
        <taxon>Levilinea</taxon>
    </lineage>
</organism>
<feature type="transmembrane region" description="Helical" evidence="6">
    <location>
        <begin position="243"/>
        <end position="261"/>
    </location>
</feature>